<evidence type="ECO:0000313" key="2">
    <source>
        <dbReference type="Proteomes" id="UP000825729"/>
    </source>
</evidence>
<reference evidence="1 2" key="1">
    <citation type="submission" date="2021-07" db="EMBL/GenBank/DDBJ databases">
        <title>The Aristolochia fimbriata genome: insights into angiosperm evolution, floral development and chemical biosynthesis.</title>
        <authorList>
            <person name="Jiao Y."/>
        </authorList>
    </citation>
    <scope>NUCLEOTIDE SEQUENCE [LARGE SCALE GENOMIC DNA]</scope>
    <source>
        <strain evidence="1">IBCAS-2021</strain>
        <tissue evidence="1">Leaf</tissue>
    </source>
</reference>
<dbReference type="AlphaFoldDB" id="A0AAV7FGY2"/>
<gene>
    <name evidence="1" type="ORF">H6P81_004442</name>
</gene>
<accession>A0AAV7FGY2</accession>
<evidence type="ECO:0000313" key="1">
    <source>
        <dbReference type="EMBL" id="KAG9459934.1"/>
    </source>
</evidence>
<dbReference type="Proteomes" id="UP000825729">
    <property type="component" value="Unassembled WGS sequence"/>
</dbReference>
<protein>
    <submittedName>
        <fullName evidence="1">Uncharacterized protein</fullName>
    </submittedName>
</protein>
<comment type="caution">
    <text evidence="1">The sequence shown here is derived from an EMBL/GenBank/DDBJ whole genome shotgun (WGS) entry which is preliminary data.</text>
</comment>
<keyword evidence="2" id="KW-1185">Reference proteome</keyword>
<proteinExistence type="predicted"/>
<dbReference type="EMBL" id="JAINDJ010000002">
    <property type="protein sequence ID" value="KAG9459934.1"/>
    <property type="molecule type" value="Genomic_DNA"/>
</dbReference>
<organism evidence="1 2">
    <name type="scientific">Aristolochia fimbriata</name>
    <name type="common">White veined hardy Dutchman's pipe vine</name>
    <dbReference type="NCBI Taxonomy" id="158543"/>
    <lineage>
        <taxon>Eukaryota</taxon>
        <taxon>Viridiplantae</taxon>
        <taxon>Streptophyta</taxon>
        <taxon>Embryophyta</taxon>
        <taxon>Tracheophyta</taxon>
        <taxon>Spermatophyta</taxon>
        <taxon>Magnoliopsida</taxon>
        <taxon>Magnoliidae</taxon>
        <taxon>Piperales</taxon>
        <taxon>Aristolochiaceae</taxon>
        <taxon>Aristolochia</taxon>
    </lineage>
</organism>
<sequence>MVTIQMITFKDVSGSNIRVAGILEGISFSNISLGVTSKRPRKCSMIQGYSDKVTPQPCEPLRERIQDSSVCYLPSDSIPGLSPGNQVVSATTKMTTVYNALQWWK</sequence>
<name>A0AAV7FGY2_ARIFI</name>